<dbReference type="NCBIfam" id="TIGR02467">
    <property type="entry name" value="CbiE"/>
    <property type="match status" value="1"/>
</dbReference>
<evidence type="ECO:0000256" key="3">
    <source>
        <dbReference type="ARBA" id="ARBA00022603"/>
    </source>
</evidence>
<keyword evidence="3" id="KW-0489">Methyltransferase</keyword>
<dbReference type="PANTHER" id="PTHR43182">
    <property type="entry name" value="COBALT-PRECORRIN-6B C(15)-METHYLTRANSFERASE (DECARBOXYLATING)"/>
    <property type="match status" value="1"/>
</dbReference>
<dbReference type="SUPFAM" id="SSF53335">
    <property type="entry name" value="S-adenosyl-L-methionine-dependent methyltransferases"/>
    <property type="match status" value="1"/>
</dbReference>
<dbReference type="Gene3D" id="3.40.1010.10">
    <property type="entry name" value="Cobalt-precorrin-4 Transmethylase, Domain 1"/>
    <property type="match status" value="1"/>
</dbReference>
<dbReference type="RefSeq" id="WP_069910284.1">
    <property type="nucleotide sequence ID" value="NZ_LAJE02000202.1"/>
</dbReference>
<proteinExistence type="predicted"/>
<evidence type="ECO:0000313" key="8">
    <source>
        <dbReference type="Proteomes" id="UP000095463"/>
    </source>
</evidence>
<comment type="pathway">
    <text evidence="1">Cofactor biosynthesis; adenosylcobalamin biosynthesis.</text>
</comment>
<protein>
    <recommendedName>
        <fullName evidence="6">Tetrapyrrole methylase domain-containing protein</fullName>
    </recommendedName>
</protein>
<dbReference type="Gene3D" id="3.40.50.150">
    <property type="entry name" value="Vaccinia Virus protein VP39"/>
    <property type="match status" value="1"/>
</dbReference>
<accession>A0A1E5XPH2</accession>
<dbReference type="CDD" id="cd11644">
    <property type="entry name" value="Precorrin-6Y-MT"/>
    <property type="match status" value="1"/>
</dbReference>
<evidence type="ECO:0000256" key="4">
    <source>
        <dbReference type="ARBA" id="ARBA00022679"/>
    </source>
</evidence>
<dbReference type="InterPro" id="IPR006365">
    <property type="entry name" value="Cbl_synth_CobL"/>
</dbReference>
<dbReference type="AlphaFoldDB" id="A0A1E5XPH2"/>
<dbReference type="Pfam" id="PF00590">
    <property type="entry name" value="TP_methylase"/>
    <property type="match status" value="1"/>
</dbReference>
<name>A0A1E5XPH2_9HYPH</name>
<dbReference type="InterPro" id="IPR029063">
    <property type="entry name" value="SAM-dependent_MTases_sf"/>
</dbReference>
<dbReference type="InterPro" id="IPR050714">
    <property type="entry name" value="Cobalamin_biosynth_MTase"/>
</dbReference>
<dbReference type="InterPro" id="IPR012818">
    <property type="entry name" value="CbiE"/>
</dbReference>
<organism evidence="7 8">
    <name type="scientific">Devosia insulae DS-56</name>
    <dbReference type="NCBI Taxonomy" id="1116389"/>
    <lineage>
        <taxon>Bacteria</taxon>
        <taxon>Pseudomonadati</taxon>
        <taxon>Pseudomonadota</taxon>
        <taxon>Alphaproteobacteria</taxon>
        <taxon>Hyphomicrobiales</taxon>
        <taxon>Devosiaceae</taxon>
        <taxon>Devosia</taxon>
    </lineage>
</organism>
<gene>
    <name evidence="7" type="ORF">VW23_020980</name>
</gene>
<dbReference type="InterPro" id="IPR014008">
    <property type="entry name" value="Cbl_synth_MTase_CbiT"/>
</dbReference>
<evidence type="ECO:0000313" key="7">
    <source>
        <dbReference type="EMBL" id="OEO30507.1"/>
    </source>
</evidence>
<dbReference type="Proteomes" id="UP000095463">
    <property type="component" value="Unassembled WGS sequence"/>
</dbReference>
<dbReference type="InterPro" id="IPR014776">
    <property type="entry name" value="4pyrrole_Mease_sub2"/>
</dbReference>
<dbReference type="GO" id="GO:0008276">
    <property type="term" value="F:protein methyltransferase activity"/>
    <property type="evidence" value="ECO:0007669"/>
    <property type="project" value="InterPro"/>
</dbReference>
<dbReference type="Gene3D" id="3.30.950.10">
    <property type="entry name" value="Methyltransferase, Cobalt-precorrin-4 Transmethylase, Domain 2"/>
    <property type="match status" value="1"/>
</dbReference>
<evidence type="ECO:0000256" key="1">
    <source>
        <dbReference type="ARBA" id="ARBA00004953"/>
    </source>
</evidence>
<reference evidence="7 8" key="1">
    <citation type="journal article" date="2015" name="Genome Announc.">
        <title>Genome Assemblies of Three Soil-Associated Devosia species: D. insulae, D. limi, and D. soli.</title>
        <authorList>
            <person name="Hassan Y.I."/>
            <person name="Lepp D."/>
            <person name="Zhou T."/>
        </authorList>
    </citation>
    <scope>NUCLEOTIDE SEQUENCE [LARGE SCALE GENOMIC DNA]</scope>
    <source>
        <strain evidence="7 8">DS-56</strain>
    </source>
</reference>
<dbReference type="PIRSF" id="PIRSF036428">
    <property type="entry name" value="CobL"/>
    <property type="match status" value="1"/>
</dbReference>
<keyword evidence="5" id="KW-0949">S-adenosyl-L-methionine</keyword>
<dbReference type="GO" id="GO:0009236">
    <property type="term" value="P:cobalamin biosynthetic process"/>
    <property type="evidence" value="ECO:0007669"/>
    <property type="project" value="UniProtKB-UniPathway"/>
</dbReference>
<dbReference type="UniPathway" id="UPA00148"/>
<dbReference type="PANTHER" id="PTHR43182:SF1">
    <property type="entry name" value="COBALT-PRECORRIN-7 C(5)-METHYLTRANSFERASE"/>
    <property type="match status" value="1"/>
</dbReference>
<dbReference type="Pfam" id="PF01135">
    <property type="entry name" value="PCMT"/>
    <property type="match status" value="1"/>
</dbReference>
<dbReference type="NCBIfam" id="TIGR02469">
    <property type="entry name" value="CbiT"/>
    <property type="match status" value="1"/>
</dbReference>
<keyword evidence="4" id="KW-0808">Transferase</keyword>
<evidence type="ECO:0000256" key="2">
    <source>
        <dbReference type="ARBA" id="ARBA00022573"/>
    </source>
</evidence>
<dbReference type="GO" id="GO:0032259">
    <property type="term" value="P:methylation"/>
    <property type="evidence" value="ECO:0007669"/>
    <property type="project" value="UniProtKB-KW"/>
</dbReference>
<sequence>MTAWLHIIGVGERGPNELPASYKLLLSYADTVIGPARFLADLEPVTRPNAGADLFNPEFVTKRSFEAVARALSGEEPDHSPAASYADGRTMIEWEPPLESMIEQVMALRETPTVILASGDPMWFGIGATLTRYLLPSEFVIHAHPSAFQLAAARLHWPLQSVATLSLHGRAVESLHPHLLPGNRILALTADHTTVDLAIELLVDRGYGRSLVTTLENLGGPEEKISSDEAESFNSREVEDFYVLAIDCVPDFTAPLLPPVPGLPDEVFVTDGQLTKREVRAATLAKLAPFPGALLWDVGAGSGSIAIEWMRAARDAKAIAFERQGERLQMIALNAAALGVPNLEIVSGEAPGTFGRTAPPDAIFMGGDVGNDDLFDACWNALKPGGRLVANAVTLDAEHALYSRHLQLGGELTRIDISALDRVGGHRAFKPRMAVTQWLVTKAMHGLVVTP</sequence>
<evidence type="ECO:0000256" key="5">
    <source>
        <dbReference type="ARBA" id="ARBA00022691"/>
    </source>
</evidence>
<keyword evidence="2" id="KW-0169">Cobalamin biosynthesis</keyword>
<dbReference type="SUPFAM" id="SSF53790">
    <property type="entry name" value="Tetrapyrrole methylase"/>
    <property type="match status" value="1"/>
</dbReference>
<keyword evidence="8" id="KW-1185">Reference proteome</keyword>
<evidence type="ECO:0000259" key="6">
    <source>
        <dbReference type="Pfam" id="PF00590"/>
    </source>
</evidence>
<dbReference type="InterPro" id="IPR014777">
    <property type="entry name" value="4pyrrole_Mease_sub1"/>
</dbReference>
<dbReference type="InterPro" id="IPR035996">
    <property type="entry name" value="4pyrrol_Methylase_sf"/>
</dbReference>
<dbReference type="OrthoDB" id="9787825at2"/>
<dbReference type="EMBL" id="LAJE02000202">
    <property type="protein sequence ID" value="OEO30507.1"/>
    <property type="molecule type" value="Genomic_DNA"/>
</dbReference>
<feature type="domain" description="Tetrapyrrole methylase" evidence="6">
    <location>
        <begin position="5"/>
        <end position="226"/>
    </location>
</feature>
<comment type="caution">
    <text evidence="7">The sequence shown here is derived from an EMBL/GenBank/DDBJ whole genome shotgun (WGS) entry which is preliminary data.</text>
</comment>
<dbReference type="InterPro" id="IPR000878">
    <property type="entry name" value="4pyrrol_Mease"/>
</dbReference>